<dbReference type="PANTHER" id="PTHR37419">
    <property type="entry name" value="SERINE/THREONINE-PROTEIN KINASE TOXIN HIPA"/>
    <property type="match status" value="1"/>
</dbReference>
<organism evidence="6 7">
    <name type="scientific">Bacteroides caccae</name>
    <dbReference type="NCBI Taxonomy" id="47678"/>
    <lineage>
        <taxon>Bacteria</taxon>
        <taxon>Pseudomonadati</taxon>
        <taxon>Bacteroidota</taxon>
        <taxon>Bacteroidia</taxon>
        <taxon>Bacteroidales</taxon>
        <taxon>Bacteroidaceae</taxon>
        <taxon>Bacteroides</taxon>
    </lineage>
</organism>
<gene>
    <name evidence="6" type="ORF">F2Y39_11555</name>
</gene>
<dbReference type="Pfam" id="PF13657">
    <property type="entry name" value="Couple_hipA"/>
    <property type="match status" value="1"/>
</dbReference>
<reference evidence="6 7" key="1">
    <citation type="journal article" date="2019" name="Nat. Med.">
        <title>A library of human gut bacterial isolates paired with longitudinal multiomics data enables mechanistic microbiome research.</title>
        <authorList>
            <person name="Poyet M."/>
            <person name="Groussin M."/>
            <person name="Gibbons S.M."/>
            <person name="Avila-Pacheco J."/>
            <person name="Jiang X."/>
            <person name="Kearney S.M."/>
            <person name="Perrotta A.R."/>
            <person name="Berdy B."/>
            <person name="Zhao S."/>
            <person name="Lieberman T.D."/>
            <person name="Swanson P.K."/>
            <person name="Smith M."/>
            <person name="Roesemann S."/>
            <person name="Alexander J.E."/>
            <person name="Rich S.A."/>
            <person name="Livny J."/>
            <person name="Vlamakis H."/>
            <person name="Clish C."/>
            <person name="Bullock K."/>
            <person name="Deik A."/>
            <person name="Scott J."/>
            <person name="Pierce K.A."/>
            <person name="Xavier R.J."/>
            <person name="Alm E.J."/>
        </authorList>
    </citation>
    <scope>NUCLEOTIDE SEQUENCE [LARGE SCALE GENOMIC DNA]</scope>
    <source>
        <strain evidence="6 7">BIOML-A25</strain>
    </source>
</reference>
<dbReference type="GO" id="GO:0005829">
    <property type="term" value="C:cytosol"/>
    <property type="evidence" value="ECO:0007669"/>
    <property type="project" value="TreeGrafter"/>
</dbReference>
<sequence length="428" mass="48665">MKKLYVYANFDWLKEVELIGELGYESLRGTDSYSFTFNNEWLRQHSDLFLSDDLNNYPGQQYTQPDKDIFGCFSDALPDRWGRTLLLRREQIAAAEEKRPVRRLSSFDFLTGIDDFSRMGAFRFKESKDGEFINVSESLKIPPLTDIRELIAASAEIEKSEENNILPDRKWIAQLVQPGTSLGGARPKANVVDTDKTLYVAKFPSRKDDYDVGLWEHFSRLLATKAGVNAAKTKVLATGEKYHTLLSQRFDRTNDSKRIHFASAMTLLGLSDGDNATTGHGYLDIVDFIIQNCTDVERNLQELFRRVAFNICIGNSDDHFRNHGFLLTAKGWILSPAYDMNPTLSEFQSLLISSTSNKADLSILLDACEDYMLNRKTAEKIISEVIEVVKGWRKLATRLGISKREMDMFAGVLDKRYDSINLIGGKQL</sequence>
<name>A0A6H9QBS5_9BACE</name>
<accession>A0A6H9QBS5</accession>
<comment type="caution">
    <text evidence="6">The sequence shown here is derived from an EMBL/GenBank/DDBJ whole genome shotgun (WGS) entry which is preliminary data.</text>
</comment>
<protein>
    <submittedName>
        <fullName evidence="6">Type II toxin-antitoxin system HipA family toxin</fullName>
    </submittedName>
</protein>
<feature type="domain" description="HipA N-terminal subdomain 1" evidence="5">
    <location>
        <begin position="19"/>
        <end position="104"/>
    </location>
</feature>
<dbReference type="EMBL" id="VVYJ01000006">
    <property type="protein sequence ID" value="KAA5476581.1"/>
    <property type="molecule type" value="Genomic_DNA"/>
</dbReference>
<keyword evidence="2" id="KW-0808">Transferase</keyword>
<dbReference type="Pfam" id="PF07804">
    <property type="entry name" value="HipA_C"/>
    <property type="match status" value="1"/>
</dbReference>
<dbReference type="GO" id="GO:0004674">
    <property type="term" value="F:protein serine/threonine kinase activity"/>
    <property type="evidence" value="ECO:0007669"/>
    <property type="project" value="TreeGrafter"/>
</dbReference>
<evidence type="ECO:0000313" key="6">
    <source>
        <dbReference type="EMBL" id="KAA5476581.1"/>
    </source>
</evidence>
<dbReference type="AlphaFoldDB" id="A0A6H9QBS5"/>
<comment type="similarity">
    <text evidence="1">Belongs to the HipA Ser/Thr kinase family.</text>
</comment>
<evidence type="ECO:0000259" key="5">
    <source>
        <dbReference type="Pfam" id="PF13657"/>
    </source>
</evidence>
<evidence type="ECO:0000256" key="3">
    <source>
        <dbReference type="ARBA" id="ARBA00022777"/>
    </source>
</evidence>
<dbReference type="InterPro" id="IPR017508">
    <property type="entry name" value="HipA_N1"/>
</dbReference>
<feature type="domain" description="HipA-like C-terminal" evidence="4">
    <location>
        <begin position="180"/>
        <end position="390"/>
    </location>
</feature>
<dbReference type="Proteomes" id="UP000427825">
    <property type="component" value="Unassembled WGS sequence"/>
</dbReference>
<proteinExistence type="inferred from homology"/>
<dbReference type="InterPro" id="IPR012893">
    <property type="entry name" value="HipA-like_C"/>
</dbReference>
<keyword evidence="3" id="KW-0418">Kinase</keyword>
<evidence type="ECO:0000256" key="1">
    <source>
        <dbReference type="ARBA" id="ARBA00010164"/>
    </source>
</evidence>
<evidence type="ECO:0000256" key="2">
    <source>
        <dbReference type="ARBA" id="ARBA00022679"/>
    </source>
</evidence>
<evidence type="ECO:0000259" key="4">
    <source>
        <dbReference type="Pfam" id="PF07804"/>
    </source>
</evidence>
<dbReference type="RefSeq" id="WP_130056856.1">
    <property type="nucleotide sequence ID" value="NZ_RCXH01000006.1"/>
</dbReference>
<dbReference type="Gene3D" id="1.10.1070.20">
    <property type="match status" value="1"/>
</dbReference>
<dbReference type="PANTHER" id="PTHR37419:SF8">
    <property type="entry name" value="TOXIN YJJJ"/>
    <property type="match status" value="1"/>
</dbReference>
<evidence type="ECO:0000313" key="7">
    <source>
        <dbReference type="Proteomes" id="UP000427825"/>
    </source>
</evidence>
<dbReference type="InterPro" id="IPR052028">
    <property type="entry name" value="HipA_Ser/Thr_kinase"/>
</dbReference>